<feature type="chain" id="PRO_5012817096" evidence="3">
    <location>
        <begin position="20"/>
        <end position="657"/>
    </location>
</feature>
<evidence type="ECO:0000256" key="1">
    <source>
        <dbReference type="ARBA" id="ARBA00038101"/>
    </source>
</evidence>
<dbReference type="GeneID" id="24425843"/>
<dbReference type="EMBL" id="LN871599">
    <property type="protein sequence ID" value="SIO73609.1"/>
    <property type="molecule type" value="Genomic_DNA"/>
</dbReference>
<dbReference type="VEuPathDB" id="PiroplasmaDB:BmR1_04g05990"/>
<dbReference type="Proteomes" id="UP000002899">
    <property type="component" value="Chromosome IV"/>
</dbReference>
<keyword evidence="2" id="KW-0802">TPR repeat</keyword>
<evidence type="ECO:0000256" key="2">
    <source>
        <dbReference type="PROSITE-ProRule" id="PRU00339"/>
    </source>
</evidence>
<proteinExistence type="inferred from homology"/>
<evidence type="ECO:0000313" key="4">
    <source>
        <dbReference type="EMBL" id="SIO73609.1"/>
    </source>
</evidence>
<dbReference type="RefSeq" id="XP_021337693.1">
    <property type="nucleotide sequence ID" value="XM_021482459.1"/>
</dbReference>
<protein>
    <submittedName>
        <fullName evidence="4">Ubiquitin-protein ligase, putative (HRD3)</fullName>
    </submittedName>
</protein>
<reference evidence="4 5" key="3">
    <citation type="journal article" date="2016" name="Sci. Rep.">
        <title>Genome-wide diversity and gene expression profiling of Babesia microti isolates identify polymorphic genes that mediate host-pathogen interactions.</title>
        <authorList>
            <person name="Silva J.C."/>
            <person name="Cornillot E."/>
            <person name="McCracken C."/>
            <person name="Usmani-Brown S."/>
            <person name="Dwivedi A."/>
            <person name="Ifeonu O.O."/>
            <person name="Crabtree J."/>
            <person name="Gotia H.T."/>
            <person name="Virji A.Z."/>
            <person name="Reynes C."/>
            <person name="Colinge J."/>
            <person name="Kumar V."/>
            <person name="Lawres L."/>
            <person name="Pazzi J.E."/>
            <person name="Pablo J.V."/>
            <person name="Hung C."/>
            <person name="Brancato J."/>
            <person name="Kumari P."/>
            <person name="Orvis J."/>
            <person name="Tretina K."/>
            <person name="Chibucos M."/>
            <person name="Ott S."/>
            <person name="Sadzewicz L."/>
            <person name="Sengamalay N."/>
            <person name="Shetty A.C."/>
            <person name="Su Q."/>
            <person name="Tallon L."/>
            <person name="Fraser C.M."/>
            <person name="Frutos R."/>
            <person name="Molina D.M."/>
            <person name="Krause P.J."/>
            <person name="Ben Mamoun C."/>
        </authorList>
    </citation>
    <scope>NUCLEOTIDE SEQUENCE [LARGE SCALE GENOMIC DNA]</scope>
    <source>
        <strain evidence="4 5">RI</strain>
    </source>
</reference>
<dbReference type="InterPro" id="IPR011990">
    <property type="entry name" value="TPR-like_helical_dom_sf"/>
</dbReference>
<dbReference type="InterPro" id="IPR019734">
    <property type="entry name" value="TPR_rpt"/>
</dbReference>
<dbReference type="SMART" id="SM00671">
    <property type="entry name" value="SEL1"/>
    <property type="match status" value="4"/>
</dbReference>
<dbReference type="SUPFAM" id="SSF81901">
    <property type="entry name" value="HCP-like"/>
    <property type="match status" value="1"/>
</dbReference>
<organism evidence="4 5">
    <name type="scientific">Babesia microti (strain RI)</name>
    <dbReference type="NCBI Taxonomy" id="1133968"/>
    <lineage>
        <taxon>Eukaryota</taxon>
        <taxon>Sar</taxon>
        <taxon>Alveolata</taxon>
        <taxon>Apicomplexa</taxon>
        <taxon>Aconoidasida</taxon>
        <taxon>Piroplasmida</taxon>
        <taxon>Babesiidae</taxon>
        <taxon>Babesia</taxon>
    </lineage>
</organism>
<gene>
    <name evidence="4" type="ORF">BmR1_04g05990</name>
</gene>
<dbReference type="KEGG" id="bmic:BmR1_04g05990"/>
<evidence type="ECO:0000313" key="5">
    <source>
        <dbReference type="Proteomes" id="UP000002899"/>
    </source>
</evidence>
<dbReference type="PROSITE" id="PS50005">
    <property type="entry name" value="TPR"/>
    <property type="match status" value="1"/>
</dbReference>
<dbReference type="PANTHER" id="PTHR11102:SF160">
    <property type="entry name" value="ERAD-ASSOCIATED E3 UBIQUITIN-PROTEIN LIGASE COMPONENT HRD3"/>
    <property type="match status" value="1"/>
</dbReference>
<keyword evidence="3" id="KW-0732">Signal</keyword>
<keyword evidence="4" id="KW-0436">Ligase</keyword>
<dbReference type="OrthoDB" id="27934at2759"/>
<dbReference type="InterPro" id="IPR006597">
    <property type="entry name" value="Sel1-like"/>
</dbReference>
<keyword evidence="5" id="KW-1185">Reference proteome</keyword>
<dbReference type="GO" id="GO:0016874">
    <property type="term" value="F:ligase activity"/>
    <property type="evidence" value="ECO:0007669"/>
    <property type="project" value="UniProtKB-KW"/>
</dbReference>
<reference evidence="4 5" key="2">
    <citation type="journal article" date="2013" name="PLoS ONE">
        <title>Whole genome mapping and re-organization of the nuclear and mitochondrial genomes of Babesia microti isolates.</title>
        <authorList>
            <person name="Cornillot E."/>
            <person name="Dassouli A."/>
            <person name="Garg A."/>
            <person name="Pachikara N."/>
            <person name="Randazzo S."/>
            <person name="Depoix D."/>
            <person name="Carcy B."/>
            <person name="Delbecq S."/>
            <person name="Frutos R."/>
            <person name="Silva J.C."/>
            <person name="Sutton R."/>
            <person name="Krause P.J."/>
            <person name="Mamoun C.B."/>
        </authorList>
    </citation>
    <scope>NUCLEOTIDE SEQUENCE [LARGE SCALE GENOMIC DNA]</scope>
    <source>
        <strain evidence="4 5">RI</strain>
    </source>
</reference>
<dbReference type="InterPro" id="IPR050767">
    <property type="entry name" value="Sel1_AlgK"/>
</dbReference>
<reference evidence="4 5" key="1">
    <citation type="journal article" date="2012" name="Nucleic Acids Res.">
        <title>Sequencing of the smallest Apicomplexan genome from the human pathogen Babesia microti.</title>
        <authorList>
            <person name="Cornillot E."/>
            <person name="Hadj-Kaddour K."/>
            <person name="Dassouli A."/>
            <person name="Noel B."/>
            <person name="Ranwez V."/>
            <person name="Vacherie B."/>
            <person name="Augagneur Y."/>
            <person name="Bres V."/>
            <person name="Duclos A."/>
            <person name="Randazzo S."/>
            <person name="Carcy B."/>
            <person name="Debierre-Grockiego F."/>
            <person name="Delbecq S."/>
            <person name="Moubri-Menage K."/>
            <person name="Shams-Eldin H."/>
            <person name="Usmani-Brown S."/>
            <person name="Bringaud F."/>
            <person name="Wincker P."/>
            <person name="Vivares C.P."/>
            <person name="Schwarz R.T."/>
            <person name="Schetters T.P."/>
            <person name="Krause P.J."/>
            <person name="Gorenflot A."/>
            <person name="Berry V."/>
            <person name="Barbe V."/>
            <person name="Ben Mamoun C."/>
        </authorList>
    </citation>
    <scope>NUCLEOTIDE SEQUENCE [LARGE SCALE GENOMIC DNA]</scope>
    <source>
        <strain evidence="4 5">RI</strain>
    </source>
</reference>
<dbReference type="Gene3D" id="1.25.40.10">
    <property type="entry name" value="Tetratricopeptide repeat domain"/>
    <property type="match status" value="2"/>
</dbReference>
<sequence length="657" mass="74225">MFRPRAYSLLLWAAYIIYTDNCLVTANTLNYNTERMNEREKLYEQAMAAKNGHPGLFNGNVKKALSIFDMLIAKNSTDYVAKKCGYQLGEWYIIGVPKFKPWKKTYDHNFDKSIHYLSISAKLGDPRSNYLLSFIYHMISLFELENPLSPHNSNSLKNPNKIVNTCVADTNTGTGGFSNFGGGNSKFFMKKNNKDNKLGLLFNHLQIAAELGDVMALSTIGYRFLCSNTSGTKSDPRNSSNYYKKATKIILSGKDGLTPTYTLEAQLPVAILNDENIHLVPIYGSKSDIESSMDYWQHKAMKGDALAQYELAKLHDDDKQAEQLLAMAADKSHAPALRDLALVYLSRNKVEQAIKLLTKAADLGDADAATILAYILLRGNVRVKKLDTSNPSIQMGIKYLLMACRQNVPDALFLLAEIMSFKGKFGDAKWLYERSGDAGFIQSIWVMAHFHQSRGEYLKNCFDLKLIADSSPSVAKYIHLGFKLLSETNYSGSLMCFLIASYQGSLIGQLNSAYLCKLVRSNKIKLDKINLETLEFYLLLQALMQGSNYALYSIANIFNESDTGKALEIYKKSFLYGDCRSILPLVKQFHRTGETDKAIELLQFYNNKLKRMKINFIGDILKDGGHIFRHYANKFKISFILKLLHMKKKIELIINKS</sequence>
<dbReference type="AlphaFoldDB" id="A0A1N6LXJ9"/>
<evidence type="ECO:0000256" key="3">
    <source>
        <dbReference type="SAM" id="SignalP"/>
    </source>
</evidence>
<name>A0A1N6LXJ9_BABMR</name>
<dbReference type="Pfam" id="PF08238">
    <property type="entry name" value="Sel1"/>
    <property type="match status" value="3"/>
</dbReference>
<dbReference type="PANTHER" id="PTHR11102">
    <property type="entry name" value="SEL-1-LIKE PROTEIN"/>
    <property type="match status" value="1"/>
</dbReference>
<feature type="signal peptide" evidence="3">
    <location>
        <begin position="1"/>
        <end position="19"/>
    </location>
</feature>
<comment type="similarity">
    <text evidence="1">Belongs to the sel-1 family.</text>
</comment>
<accession>A0A1N6LXJ9</accession>
<feature type="repeat" description="TPR" evidence="2">
    <location>
        <begin position="334"/>
        <end position="367"/>
    </location>
</feature>